<evidence type="ECO:0000313" key="5">
    <source>
        <dbReference type="EMBL" id="GMM37258.1"/>
    </source>
</evidence>
<keyword evidence="2" id="KW-0488">Methylation</keyword>
<dbReference type="PROSITE" id="PS51419">
    <property type="entry name" value="RAB"/>
    <property type="match status" value="1"/>
</dbReference>
<dbReference type="SUPFAM" id="SSF52540">
    <property type="entry name" value="P-loop containing nucleoside triphosphate hydrolases"/>
    <property type="match status" value="1"/>
</dbReference>
<keyword evidence="3" id="KW-0547">Nucleotide-binding</keyword>
<name>A0AAV5QSY5_9ASCO</name>
<proteinExistence type="inferred from homology"/>
<dbReference type="InterPro" id="IPR001806">
    <property type="entry name" value="Small_GTPase"/>
</dbReference>
<dbReference type="GeneID" id="90075233"/>
<dbReference type="CDD" id="cd00157">
    <property type="entry name" value="Rho"/>
    <property type="match status" value="1"/>
</dbReference>
<evidence type="ECO:0000256" key="2">
    <source>
        <dbReference type="ARBA" id="ARBA00022481"/>
    </source>
</evidence>
<keyword evidence="4" id="KW-0342">GTP-binding</keyword>
<dbReference type="InterPro" id="IPR003578">
    <property type="entry name" value="Small_GTPase_Rho"/>
</dbReference>
<dbReference type="AlphaFoldDB" id="A0AAV5QSY5"/>
<dbReference type="PROSITE" id="PS51421">
    <property type="entry name" value="RAS"/>
    <property type="match status" value="1"/>
</dbReference>
<dbReference type="InterPro" id="IPR027417">
    <property type="entry name" value="P-loop_NTPase"/>
</dbReference>
<evidence type="ECO:0000256" key="4">
    <source>
        <dbReference type="ARBA" id="ARBA00023134"/>
    </source>
</evidence>
<dbReference type="SMART" id="SM00173">
    <property type="entry name" value="RAS"/>
    <property type="match status" value="1"/>
</dbReference>
<evidence type="ECO:0000256" key="3">
    <source>
        <dbReference type="ARBA" id="ARBA00022741"/>
    </source>
</evidence>
<protein>
    <submittedName>
        <fullName evidence="5">Uncharacterized protein</fullName>
    </submittedName>
</protein>
<dbReference type="FunFam" id="3.40.50.300:FF:001179">
    <property type="entry name" value="Rho family GTPase"/>
    <property type="match status" value="1"/>
</dbReference>
<dbReference type="GO" id="GO:0007264">
    <property type="term" value="P:small GTPase-mediated signal transduction"/>
    <property type="evidence" value="ECO:0007669"/>
    <property type="project" value="InterPro"/>
</dbReference>
<dbReference type="PROSITE" id="PS51420">
    <property type="entry name" value="RHO"/>
    <property type="match status" value="1"/>
</dbReference>
<dbReference type="InterPro" id="IPR005225">
    <property type="entry name" value="Small_GTP-bd"/>
</dbReference>
<accession>A0AAV5QSY5</accession>
<comment type="caution">
    <text evidence="5">The sequence shown here is derived from an EMBL/GenBank/DDBJ whole genome shotgun (WGS) entry which is preliminary data.</text>
</comment>
<dbReference type="PANTHER" id="PTHR24072">
    <property type="entry name" value="RHO FAMILY GTPASE"/>
    <property type="match status" value="1"/>
</dbReference>
<dbReference type="GO" id="GO:0005525">
    <property type="term" value="F:GTP binding"/>
    <property type="evidence" value="ECO:0007669"/>
    <property type="project" value="UniProtKB-KW"/>
</dbReference>
<dbReference type="SMART" id="SM00175">
    <property type="entry name" value="RAB"/>
    <property type="match status" value="1"/>
</dbReference>
<evidence type="ECO:0000313" key="6">
    <source>
        <dbReference type="Proteomes" id="UP001360560"/>
    </source>
</evidence>
<dbReference type="PRINTS" id="PR00449">
    <property type="entry name" value="RASTRNSFRMNG"/>
</dbReference>
<sequence>MAPRDSLKKKLVIVGDGYCGKTTLLLAFKDGKFNDVYVPTVFEDQTANLVVDGYNIVLNLWDTAGQEDYERLRPLAYPESDVVLICFTVEQRASLENVQHVWLKEVLHYVHGVPIFLVACKKDLRLDPATQAKMAKQGTTFVSPEEGQGVARAINAYRYVECSAKTGENVIELFEEIGRSLIPQKKAGKNKKAKKSKKCVIL</sequence>
<dbReference type="Pfam" id="PF00071">
    <property type="entry name" value="Ras"/>
    <property type="match status" value="1"/>
</dbReference>
<dbReference type="EMBL" id="BTFZ01000011">
    <property type="protein sequence ID" value="GMM37258.1"/>
    <property type="molecule type" value="Genomic_DNA"/>
</dbReference>
<dbReference type="SMART" id="SM00174">
    <property type="entry name" value="RHO"/>
    <property type="match status" value="1"/>
</dbReference>
<reference evidence="5 6" key="1">
    <citation type="journal article" date="2023" name="Elife">
        <title>Identification of key yeast species and microbe-microbe interactions impacting larval growth of Drosophila in the wild.</title>
        <authorList>
            <person name="Mure A."/>
            <person name="Sugiura Y."/>
            <person name="Maeda R."/>
            <person name="Honda K."/>
            <person name="Sakurai N."/>
            <person name="Takahashi Y."/>
            <person name="Watada M."/>
            <person name="Katoh T."/>
            <person name="Gotoh A."/>
            <person name="Gotoh Y."/>
            <person name="Taniguchi I."/>
            <person name="Nakamura K."/>
            <person name="Hayashi T."/>
            <person name="Katayama T."/>
            <person name="Uemura T."/>
            <person name="Hattori Y."/>
        </authorList>
    </citation>
    <scope>NUCLEOTIDE SEQUENCE [LARGE SCALE GENOMIC DNA]</scope>
    <source>
        <strain evidence="5 6">SC-9</strain>
    </source>
</reference>
<evidence type="ECO:0000256" key="1">
    <source>
        <dbReference type="ARBA" id="ARBA00010142"/>
    </source>
</evidence>
<keyword evidence="6" id="KW-1185">Reference proteome</keyword>
<dbReference type="NCBIfam" id="TIGR00231">
    <property type="entry name" value="small_GTP"/>
    <property type="match status" value="1"/>
</dbReference>
<dbReference type="RefSeq" id="XP_064854254.1">
    <property type="nucleotide sequence ID" value="XM_064998182.1"/>
</dbReference>
<comment type="similarity">
    <text evidence="1">Belongs to the small GTPase superfamily. Rho family.</text>
</comment>
<dbReference type="GO" id="GO:0003924">
    <property type="term" value="F:GTPase activity"/>
    <property type="evidence" value="ECO:0007669"/>
    <property type="project" value="InterPro"/>
</dbReference>
<gene>
    <name evidence="5" type="ORF">DASC09_045830</name>
</gene>
<organism evidence="5 6">
    <name type="scientific">Saccharomycopsis crataegensis</name>
    <dbReference type="NCBI Taxonomy" id="43959"/>
    <lineage>
        <taxon>Eukaryota</taxon>
        <taxon>Fungi</taxon>
        <taxon>Dikarya</taxon>
        <taxon>Ascomycota</taxon>
        <taxon>Saccharomycotina</taxon>
        <taxon>Saccharomycetes</taxon>
        <taxon>Saccharomycopsidaceae</taxon>
        <taxon>Saccharomycopsis</taxon>
    </lineage>
</organism>
<dbReference type="Proteomes" id="UP001360560">
    <property type="component" value="Unassembled WGS sequence"/>
</dbReference>
<dbReference type="Gene3D" id="3.40.50.300">
    <property type="entry name" value="P-loop containing nucleotide triphosphate hydrolases"/>
    <property type="match status" value="1"/>
</dbReference>